<dbReference type="EC" id="2.4.1.46" evidence="2"/>
<feature type="compositionally biased region" description="Basic and acidic residues" evidence="6">
    <location>
        <begin position="325"/>
        <end position="334"/>
    </location>
</feature>
<sequence>METAEPQSAVSEPAAVVERDEEQEQDEAEAETQATTTEELPVTETENEAETDTPDLVETTTEEELAEDTTNATPIPADLAPKVVEEATHAIAGGDNDDSRPLRILFLSDETGGGHRASAEALGKQFMIQYPGSTVEICNLWTEAGDRVFNSLVKSYKHMSASPWQWKLFYHATNTKVVEVIGKNHANIFCAEKVKARIYEFLPDAVISVHPTMNHLARIQTRVIGKELGKHIPFYTVVTDLGSAHSTWFQKEVNKIYVPTINLVYLATQRQIPPANIVLTGLPIRHGFAVQAKALHGDRTLPESKEYIEQVRQSLGIMMEEEEKQDEKETKDEPESTPSPKSSPMILIMGGGEGVGSLSDIVNQLYATLTLEGQDATLCVVCGRNAQLKEELEHRDWFAVVEAALQKRIRKRRMNRTFKERIMTSTPPPNFCSPDTVICDESMALSGLMSRNKNYRMDGPKSMEQVMAEAHEAPQSPRTSSNKAMVDSTANLTKSPLMQLMTKLPGITQKRPPADTPPPPLTADNDTDDDAEQSQATGDNVIMIKDKGGREDDDDDDEEDVGLNPPASAPIPLAAPPAIQPGRVHVVGLGFVTNMEEYMVAADILVTKAGPGTIAEAAAVGLPVFLTSFLPGQEAGNVDVVLEAGFGDYCEDPLEISNRVCNWLKDDSILPVMSRAAHKAGSPHAADDIARDIGSETVTWMKMNERWKGDPIYQPFIEMGHTLVLDSYLHDKSAVENLARISSANQLANSESTRRSLVTAAGVGVGAAVGAVVAGPLLPIGLAVGSAMIPALPVGLVVGGTVSGLAANQYNKQDSTTNAAAQNGEGAGEEEGKEDEQKEERDDEAPKSRFFGWGSNPPTPINAPNDSNAPTPVGDEAETKSKWFGWGNKKAADAAVDESLVPAPETVTNGTSEASLVSEPVQG</sequence>
<evidence type="ECO:0000256" key="1">
    <source>
        <dbReference type="ARBA" id="ARBA00006962"/>
    </source>
</evidence>
<feature type="compositionally biased region" description="Acidic residues" evidence="6">
    <location>
        <begin position="45"/>
        <end position="67"/>
    </location>
</feature>
<feature type="compositionally biased region" description="Acidic residues" evidence="6">
    <location>
        <begin position="551"/>
        <end position="561"/>
    </location>
</feature>
<feature type="compositionally biased region" description="Polar residues" evidence="6">
    <location>
        <begin position="1"/>
        <end position="10"/>
    </location>
</feature>
<feature type="region of interest" description="Disordered" evidence="6">
    <location>
        <begin position="902"/>
        <end position="923"/>
    </location>
</feature>
<feature type="compositionally biased region" description="Acidic residues" evidence="6">
    <location>
        <begin position="19"/>
        <end position="30"/>
    </location>
</feature>
<evidence type="ECO:0000313" key="10">
    <source>
        <dbReference type="Proteomes" id="UP001295423"/>
    </source>
</evidence>
<feature type="region of interest" description="Disordered" evidence="6">
    <location>
        <begin position="1"/>
        <end position="75"/>
    </location>
</feature>
<feature type="domain" description="Diacylglycerol glucosyltransferase N-terminal" evidence="8">
    <location>
        <begin position="115"/>
        <end position="284"/>
    </location>
</feature>
<evidence type="ECO:0000256" key="6">
    <source>
        <dbReference type="SAM" id="MobiDB-lite"/>
    </source>
</evidence>
<dbReference type="Pfam" id="PF06925">
    <property type="entry name" value="MGDG_synth"/>
    <property type="match status" value="1"/>
</dbReference>
<feature type="domain" description="Glycosyl transferase family 28 C-terminal" evidence="7">
    <location>
        <begin position="586"/>
        <end position="624"/>
    </location>
</feature>
<gene>
    <name evidence="9" type="ORF">CYCCA115_LOCUS20812</name>
</gene>
<feature type="region of interest" description="Disordered" evidence="6">
    <location>
        <begin position="506"/>
        <end position="576"/>
    </location>
</feature>
<dbReference type="AlphaFoldDB" id="A0AAD2JNC9"/>
<comment type="similarity">
    <text evidence="1">Belongs to the glycosyltransferase 28 family.</text>
</comment>
<keyword evidence="3" id="KW-0328">Glycosyltransferase</keyword>
<feature type="compositionally biased region" description="Polar residues" evidence="6">
    <location>
        <begin position="906"/>
        <end position="915"/>
    </location>
</feature>
<evidence type="ECO:0000256" key="3">
    <source>
        <dbReference type="ARBA" id="ARBA00022676"/>
    </source>
</evidence>
<dbReference type="GO" id="GO:0009247">
    <property type="term" value="P:glycolipid biosynthetic process"/>
    <property type="evidence" value="ECO:0007669"/>
    <property type="project" value="InterPro"/>
</dbReference>
<feature type="compositionally biased region" description="Basic and acidic residues" evidence="6">
    <location>
        <begin position="835"/>
        <end position="847"/>
    </location>
</feature>
<evidence type="ECO:0000259" key="8">
    <source>
        <dbReference type="Pfam" id="PF06925"/>
    </source>
</evidence>
<name>A0AAD2JNC9_9STRA</name>
<dbReference type="SUPFAM" id="SSF53756">
    <property type="entry name" value="UDP-Glycosyltransferase/glycogen phosphorylase"/>
    <property type="match status" value="1"/>
</dbReference>
<dbReference type="Gene3D" id="3.40.50.2000">
    <property type="entry name" value="Glycogen Phosphorylase B"/>
    <property type="match status" value="2"/>
</dbReference>
<dbReference type="InterPro" id="IPR007235">
    <property type="entry name" value="Glyco_trans_28_C"/>
</dbReference>
<comment type="caution">
    <text evidence="9">The sequence shown here is derived from an EMBL/GenBank/DDBJ whole genome shotgun (WGS) entry which is preliminary data.</text>
</comment>
<evidence type="ECO:0000256" key="2">
    <source>
        <dbReference type="ARBA" id="ARBA00012615"/>
    </source>
</evidence>
<dbReference type="InterPro" id="IPR009695">
    <property type="entry name" value="Diacylglyc_glucosyltr_N"/>
</dbReference>
<evidence type="ECO:0000256" key="5">
    <source>
        <dbReference type="ARBA" id="ARBA00046299"/>
    </source>
</evidence>
<accession>A0AAD2JNC9</accession>
<dbReference type="PANTHER" id="PTHR43025">
    <property type="entry name" value="MONOGALACTOSYLDIACYLGLYCEROL SYNTHASE"/>
    <property type="match status" value="1"/>
</dbReference>
<dbReference type="GO" id="GO:0031969">
    <property type="term" value="C:chloroplast membrane"/>
    <property type="evidence" value="ECO:0007669"/>
    <property type="project" value="UniProtKB-SubCell"/>
</dbReference>
<keyword evidence="10" id="KW-1185">Reference proteome</keyword>
<feature type="region of interest" description="Disordered" evidence="6">
    <location>
        <begin position="321"/>
        <end position="344"/>
    </location>
</feature>
<feature type="compositionally biased region" description="Pro residues" evidence="6">
    <location>
        <begin position="567"/>
        <end position="576"/>
    </location>
</feature>
<organism evidence="9 10">
    <name type="scientific">Cylindrotheca closterium</name>
    <dbReference type="NCBI Taxonomy" id="2856"/>
    <lineage>
        <taxon>Eukaryota</taxon>
        <taxon>Sar</taxon>
        <taxon>Stramenopiles</taxon>
        <taxon>Ochrophyta</taxon>
        <taxon>Bacillariophyta</taxon>
        <taxon>Bacillariophyceae</taxon>
        <taxon>Bacillariophycidae</taxon>
        <taxon>Bacillariales</taxon>
        <taxon>Bacillariaceae</taxon>
        <taxon>Cylindrotheca</taxon>
    </lineage>
</organism>
<evidence type="ECO:0000259" key="7">
    <source>
        <dbReference type="Pfam" id="PF04101"/>
    </source>
</evidence>
<dbReference type="Proteomes" id="UP001295423">
    <property type="component" value="Unassembled WGS sequence"/>
</dbReference>
<reference evidence="9" key="1">
    <citation type="submission" date="2023-08" db="EMBL/GenBank/DDBJ databases">
        <authorList>
            <person name="Audoor S."/>
            <person name="Bilcke G."/>
        </authorList>
    </citation>
    <scope>NUCLEOTIDE SEQUENCE</scope>
</reference>
<keyword evidence="4" id="KW-0808">Transferase</keyword>
<dbReference type="EMBL" id="CAKOGP040002202">
    <property type="protein sequence ID" value="CAJ1964825.1"/>
    <property type="molecule type" value="Genomic_DNA"/>
</dbReference>
<comment type="subcellular location">
    <subcellularLocation>
        <location evidence="5">Plastid</location>
        <location evidence="5">Chloroplast membrane</location>
    </subcellularLocation>
</comment>
<proteinExistence type="inferred from homology"/>
<feature type="region of interest" description="Disordered" evidence="6">
    <location>
        <begin position="813"/>
        <end position="885"/>
    </location>
</feature>
<dbReference type="PANTHER" id="PTHR43025:SF3">
    <property type="entry name" value="MONOGALACTOSYLDIACYLGLYCEROL SYNTHASE 1, CHLOROPLASTIC"/>
    <property type="match status" value="1"/>
</dbReference>
<protein>
    <recommendedName>
        <fullName evidence="2">monogalactosyldiacylglycerol synthase</fullName>
        <ecNumber evidence="2">2.4.1.46</ecNumber>
    </recommendedName>
</protein>
<dbReference type="InterPro" id="IPR050519">
    <property type="entry name" value="Glycosyltransf_28_UgtP"/>
</dbReference>
<dbReference type="Pfam" id="PF04101">
    <property type="entry name" value="Glyco_tran_28_C"/>
    <property type="match status" value="1"/>
</dbReference>
<evidence type="ECO:0000313" key="9">
    <source>
        <dbReference type="EMBL" id="CAJ1964825.1"/>
    </source>
</evidence>
<feature type="compositionally biased region" description="Low complexity" evidence="6">
    <location>
        <begin position="31"/>
        <end position="44"/>
    </location>
</feature>
<dbReference type="GO" id="GO:0046509">
    <property type="term" value="F:1,2-diacylglycerol 3-beta-galactosyltransferase activity"/>
    <property type="evidence" value="ECO:0007669"/>
    <property type="project" value="UniProtKB-EC"/>
</dbReference>
<evidence type="ECO:0000256" key="4">
    <source>
        <dbReference type="ARBA" id="ARBA00022679"/>
    </source>
</evidence>